<dbReference type="InterPro" id="IPR040666">
    <property type="entry name" value="Atg29_N"/>
</dbReference>
<protein>
    <recommendedName>
        <fullName evidence="3">Autophagy-related protein 29</fullName>
    </recommendedName>
</protein>
<evidence type="ECO:0000313" key="9">
    <source>
        <dbReference type="EMBL" id="GJE85018.1"/>
    </source>
</evidence>
<evidence type="ECO:0000256" key="6">
    <source>
        <dbReference type="ARBA" id="ARBA00023006"/>
    </source>
</evidence>
<keyword evidence="10" id="KW-1185">Reference proteome</keyword>
<comment type="similarity">
    <text evidence="2">Belongs to the ATG29 family.</text>
</comment>
<feature type="compositionally biased region" description="Pro residues" evidence="7">
    <location>
        <begin position="101"/>
        <end position="112"/>
    </location>
</feature>
<evidence type="ECO:0000256" key="4">
    <source>
        <dbReference type="ARBA" id="ARBA00022448"/>
    </source>
</evidence>
<feature type="compositionally biased region" description="Low complexity" evidence="7">
    <location>
        <begin position="194"/>
        <end position="211"/>
    </location>
</feature>
<feature type="region of interest" description="Disordered" evidence="7">
    <location>
        <begin position="96"/>
        <end position="241"/>
    </location>
</feature>
<evidence type="ECO:0000256" key="1">
    <source>
        <dbReference type="ARBA" id="ARBA00004329"/>
    </source>
</evidence>
<dbReference type="PANTHER" id="PTHR40012">
    <property type="entry name" value="AUTOPHAGY-RELATED PROTEIN 29"/>
    <property type="match status" value="1"/>
</dbReference>
<name>A0A9P3L8H6_9APHY</name>
<dbReference type="Pfam" id="PF18388">
    <property type="entry name" value="ATG29_N"/>
    <property type="match status" value="1"/>
</dbReference>
<evidence type="ECO:0000313" key="10">
    <source>
        <dbReference type="Proteomes" id="UP000703269"/>
    </source>
</evidence>
<dbReference type="InterPro" id="IPR039362">
    <property type="entry name" value="ATG29_sf"/>
</dbReference>
<keyword evidence="6" id="KW-0072">Autophagy</keyword>
<dbReference type="OrthoDB" id="21072at2759"/>
<dbReference type="AlphaFoldDB" id="A0A9P3L8H6"/>
<comment type="subcellular location">
    <subcellularLocation>
        <location evidence="1">Preautophagosomal structure</location>
    </subcellularLocation>
</comment>
<keyword evidence="4" id="KW-0813">Transport</keyword>
<organism evidence="9 10">
    <name type="scientific">Phanerochaete sordida</name>
    <dbReference type="NCBI Taxonomy" id="48140"/>
    <lineage>
        <taxon>Eukaryota</taxon>
        <taxon>Fungi</taxon>
        <taxon>Dikarya</taxon>
        <taxon>Basidiomycota</taxon>
        <taxon>Agaricomycotina</taxon>
        <taxon>Agaricomycetes</taxon>
        <taxon>Polyporales</taxon>
        <taxon>Phanerochaetaceae</taxon>
        <taxon>Phanerochaete</taxon>
    </lineage>
</organism>
<evidence type="ECO:0000256" key="3">
    <source>
        <dbReference type="ARBA" id="ARBA00013784"/>
    </source>
</evidence>
<feature type="compositionally biased region" description="Basic and acidic residues" evidence="7">
    <location>
        <begin position="223"/>
        <end position="241"/>
    </location>
</feature>
<gene>
    <name evidence="9" type="ORF">PsYK624_010950</name>
</gene>
<dbReference type="PANTHER" id="PTHR40012:SF1">
    <property type="entry name" value="AUTOPHAGY-RELATED PROTEIN 29"/>
    <property type="match status" value="1"/>
</dbReference>
<comment type="caution">
    <text evidence="9">The sequence shown here is derived from an EMBL/GenBank/DDBJ whole genome shotgun (WGS) entry which is preliminary data.</text>
</comment>
<feature type="compositionally biased region" description="Polar residues" evidence="7">
    <location>
        <begin position="141"/>
        <end position="182"/>
    </location>
</feature>
<evidence type="ECO:0000256" key="7">
    <source>
        <dbReference type="SAM" id="MobiDB-lite"/>
    </source>
</evidence>
<evidence type="ECO:0000259" key="8">
    <source>
        <dbReference type="Pfam" id="PF18388"/>
    </source>
</evidence>
<feature type="compositionally biased region" description="Low complexity" evidence="7">
    <location>
        <begin position="385"/>
        <end position="408"/>
    </location>
</feature>
<dbReference type="GO" id="GO:0000045">
    <property type="term" value="P:autophagosome assembly"/>
    <property type="evidence" value="ECO:0007669"/>
    <property type="project" value="InterPro"/>
</dbReference>
<dbReference type="GO" id="GO:0000407">
    <property type="term" value="C:phagophore assembly site"/>
    <property type="evidence" value="ECO:0007669"/>
    <property type="project" value="UniProtKB-SubCell"/>
</dbReference>
<feature type="region of interest" description="Disordered" evidence="7">
    <location>
        <begin position="253"/>
        <end position="433"/>
    </location>
</feature>
<keyword evidence="5" id="KW-0653">Protein transport</keyword>
<sequence>MPLAQPQQQQPQQPQIRVIVRLPFNRPDEPIPDPPPIEWNAEKEQLLWEVIAKSRVPGSAGTDWKGLANHLQVPLPCLLYRAQVRYEEDLQGLRTALSPASPTPQGPAPISPQGPSTAGGEYFPRMPITEKQSSGRRDSLRSTSGGPMSASTSARPLTIRTRLNSLRSASSPQKVTSSSVITLQGPKRAFPALRSLSPTSSRPSPSSPSSGADGGSEGEEEEEMRKLEEEEKRIEEQDSLDKKLRDLELKMTRDALGLVSAPARQQLPRRDADRGRLRPLSESSVSSGIHLRLAMNRRPSMSQTPSHHSLSSTTNSPQGSIPDIPSPPPEGSQPTSPRMRHLTPATSPRSPPAVSHNVAVGTIRGSSAASRRLGGRSDKGSEMGSTASSFSDLSDASLSSAMESSLMSNVRGQSSRLSSFTRSNLGSRRPSAR</sequence>
<dbReference type="EMBL" id="BPQB01000001">
    <property type="protein sequence ID" value="GJE85018.1"/>
    <property type="molecule type" value="Genomic_DNA"/>
</dbReference>
<proteinExistence type="inferred from homology"/>
<feature type="compositionally biased region" description="Polar residues" evidence="7">
    <location>
        <begin position="299"/>
        <end position="319"/>
    </location>
</feature>
<dbReference type="Proteomes" id="UP000703269">
    <property type="component" value="Unassembled WGS sequence"/>
</dbReference>
<feature type="domain" description="Atg29 N-terminal" evidence="8">
    <location>
        <begin position="17"/>
        <end position="73"/>
    </location>
</feature>
<reference evidence="9 10" key="1">
    <citation type="submission" date="2021-08" db="EMBL/GenBank/DDBJ databases">
        <title>Draft Genome Sequence of Phanerochaete sordida strain YK-624.</title>
        <authorList>
            <person name="Mori T."/>
            <person name="Dohra H."/>
            <person name="Suzuki T."/>
            <person name="Kawagishi H."/>
            <person name="Hirai H."/>
        </authorList>
    </citation>
    <scope>NUCLEOTIDE SEQUENCE [LARGE SCALE GENOMIC DNA]</scope>
    <source>
        <strain evidence="9 10">YK-624</strain>
    </source>
</reference>
<accession>A0A9P3L8H6</accession>
<evidence type="ECO:0000256" key="5">
    <source>
        <dbReference type="ARBA" id="ARBA00022927"/>
    </source>
</evidence>
<dbReference type="InterPro" id="IPR039113">
    <property type="entry name" value="ATG29"/>
</dbReference>
<feature type="compositionally biased region" description="Polar residues" evidence="7">
    <location>
        <begin position="410"/>
        <end position="426"/>
    </location>
</feature>
<dbReference type="Gene3D" id="1.10.10.2570">
    <property type="match status" value="1"/>
</dbReference>
<evidence type="ECO:0000256" key="2">
    <source>
        <dbReference type="ARBA" id="ARBA00010082"/>
    </source>
</evidence>
<dbReference type="GO" id="GO:0015031">
    <property type="term" value="P:protein transport"/>
    <property type="evidence" value="ECO:0007669"/>
    <property type="project" value="UniProtKB-KW"/>
</dbReference>